<keyword evidence="2" id="KW-1185">Reference proteome</keyword>
<accession>A0A9N9DE52</accession>
<name>A0A9N9DE52_FUNMO</name>
<dbReference type="AlphaFoldDB" id="A0A9N9DE52"/>
<comment type="caution">
    <text evidence="1">The sequence shown here is derived from an EMBL/GenBank/DDBJ whole genome shotgun (WGS) entry which is preliminary data.</text>
</comment>
<proteinExistence type="predicted"/>
<gene>
    <name evidence="1" type="ORF">FMOSSE_LOCUS10770</name>
</gene>
<dbReference type="EMBL" id="CAJVPP010003759">
    <property type="protein sequence ID" value="CAG8636608.1"/>
    <property type="molecule type" value="Genomic_DNA"/>
</dbReference>
<evidence type="ECO:0000313" key="2">
    <source>
        <dbReference type="Proteomes" id="UP000789375"/>
    </source>
</evidence>
<protein>
    <submittedName>
        <fullName evidence="1">556_t:CDS:1</fullName>
    </submittedName>
</protein>
<evidence type="ECO:0000313" key="1">
    <source>
        <dbReference type="EMBL" id="CAG8636608.1"/>
    </source>
</evidence>
<organism evidence="1 2">
    <name type="scientific">Funneliformis mosseae</name>
    <name type="common">Endomycorrhizal fungus</name>
    <name type="synonym">Glomus mosseae</name>
    <dbReference type="NCBI Taxonomy" id="27381"/>
    <lineage>
        <taxon>Eukaryota</taxon>
        <taxon>Fungi</taxon>
        <taxon>Fungi incertae sedis</taxon>
        <taxon>Mucoromycota</taxon>
        <taxon>Glomeromycotina</taxon>
        <taxon>Glomeromycetes</taxon>
        <taxon>Glomerales</taxon>
        <taxon>Glomeraceae</taxon>
        <taxon>Funneliformis</taxon>
    </lineage>
</organism>
<reference evidence="1" key="1">
    <citation type="submission" date="2021-06" db="EMBL/GenBank/DDBJ databases">
        <authorList>
            <person name="Kallberg Y."/>
            <person name="Tangrot J."/>
            <person name="Rosling A."/>
        </authorList>
    </citation>
    <scope>NUCLEOTIDE SEQUENCE</scope>
    <source>
        <strain evidence="1">87-6 pot B 2015</strain>
    </source>
</reference>
<sequence length="264" mass="31291">MDYLFFAKEYKKIFPQASPDDVTKAYEASQKCVKLENKENKGTSDDLYIFNSKLFLDYGRLFEVIKGGRSLGQPPILIGSRPPPLDTLWNRIYKDGYMVVILDRNITNREKGVDNVVGLYIDEVALERNWNLEIWSWRRGVSFNDNNHFPGVSHNVLPPNLNTTFIPIDNLYKIFTWCYEKDKTGEMRVLRITDEDAIRNWSNDDVMECFVNLNLFGWWHREYPGSLLLYFRNEYDKRSAQAWLNKNHSEIWIGEVVTRRRNRR</sequence>
<dbReference type="Proteomes" id="UP000789375">
    <property type="component" value="Unassembled WGS sequence"/>
</dbReference>